<evidence type="ECO:0000313" key="1">
    <source>
        <dbReference type="EMBL" id="QDS71142.1"/>
    </source>
</evidence>
<reference evidence="1 2" key="1">
    <citation type="submission" date="2019-07" db="EMBL/GenBank/DDBJ databases">
        <title>Finished genome of Venturia effusa.</title>
        <authorList>
            <person name="Young C.A."/>
            <person name="Cox M.P."/>
            <person name="Ganley A.R.D."/>
            <person name="David W.J."/>
        </authorList>
    </citation>
    <scope>NUCLEOTIDE SEQUENCE [LARGE SCALE GENOMIC DNA]</scope>
    <source>
        <strain evidence="2">albino</strain>
    </source>
</reference>
<evidence type="ECO:0000313" key="2">
    <source>
        <dbReference type="Proteomes" id="UP000316270"/>
    </source>
</evidence>
<gene>
    <name evidence="1" type="ORF">FKW77_009929</name>
</gene>
<protein>
    <submittedName>
        <fullName evidence="1">Uncharacterized protein</fullName>
    </submittedName>
</protein>
<accession>A0A517L688</accession>
<dbReference type="AlphaFoldDB" id="A0A517L688"/>
<dbReference type="Proteomes" id="UP000316270">
    <property type="component" value="Chromosome 5"/>
</dbReference>
<organism evidence="1 2">
    <name type="scientific">Venturia effusa</name>
    <dbReference type="NCBI Taxonomy" id="50376"/>
    <lineage>
        <taxon>Eukaryota</taxon>
        <taxon>Fungi</taxon>
        <taxon>Dikarya</taxon>
        <taxon>Ascomycota</taxon>
        <taxon>Pezizomycotina</taxon>
        <taxon>Dothideomycetes</taxon>
        <taxon>Pleosporomycetidae</taxon>
        <taxon>Venturiales</taxon>
        <taxon>Venturiaceae</taxon>
        <taxon>Venturia</taxon>
    </lineage>
</organism>
<name>A0A517L688_9PEZI</name>
<keyword evidence="2" id="KW-1185">Reference proteome</keyword>
<proteinExistence type="predicted"/>
<dbReference type="EMBL" id="CP042189">
    <property type="protein sequence ID" value="QDS71142.1"/>
    <property type="molecule type" value="Genomic_DNA"/>
</dbReference>
<sequence>MAEWVYDFVVAYRLTSGAVQAFLVELFGNYNFSVELVNDHFRFVSPRPLSTVGPDVEMVFMKLTEGEAERNALLQRKEYNNNE</sequence>